<dbReference type="Proteomes" id="UP000507245">
    <property type="component" value="Unassembled WGS sequence"/>
</dbReference>
<dbReference type="AlphaFoldDB" id="A0A6J5WCT9"/>
<reference evidence="4" key="1">
    <citation type="journal article" date="2020" name="Genome Biol.">
        <title>Gamete binning: chromosome-level and haplotype-resolved genome assembly enabled by high-throughput single-cell sequencing of gamete genomes.</title>
        <authorList>
            <person name="Campoy J.A."/>
            <person name="Sun H."/>
            <person name="Goel M."/>
            <person name="Jiao W.-B."/>
            <person name="Folz-Donahue K."/>
            <person name="Wang N."/>
            <person name="Rubio M."/>
            <person name="Liu C."/>
            <person name="Kukat C."/>
            <person name="Ruiz D."/>
            <person name="Huettel B."/>
            <person name="Schneeberger K."/>
        </authorList>
    </citation>
    <scope>NUCLEOTIDE SEQUENCE [LARGE SCALE GENOMIC DNA]</scope>
    <source>
        <strain evidence="4">cv. Rojo Pasion</strain>
    </source>
</reference>
<sequence length="70" mass="7773">MVVAGPDANYRVIGIGIVDYEYIFGLNPLDIPSPRYAMHCAPLATSDVALVTTGHDISVHDYEIKEYTFR</sequence>
<reference evidence="2 3" key="2">
    <citation type="submission" date="2020-05" db="EMBL/GenBank/DDBJ databases">
        <authorList>
            <person name="Campoy J."/>
            <person name="Schneeberger K."/>
            <person name="Spophaly S."/>
        </authorList>
    </citation>
    <scope>NUCLEOTIDE SEQUENCE [LARGE SCALE GENOMIC DNA]</scope>
    <source>
        <strain evidence="2">PruArmRojPasFocal</strain>
    </source>
</reference>
<organism evidence="2 4">
    <name type="scientific">Prunus armeniaca</name>
    <name type="common">Apricot</name>
    <name type="synonym">Armeniaca vulgaris</name>
    <dbReference type="NCBI Taxonomy" id="36596"/>
    <lineage>
        <taxon>Eukaryota</taxon>
        <taxon>Viridiplantae</taxon>
        <taxon>Streptophyta</taxon>
        <taxon>Embryophyta</taxon>
        <taxon>Tracheophyta</taxon>
        <taxon>Spermatophyta</taxon>
        <taxon>Magnoliopsida</taxon>
        <taxon>eudicotyledons</taxon>
        <taxon>Gunneridae</taxon>
        <taxon>Pentapetalae</taxon>
        <taxon>rosids</taxon>
        <taxon>fabids</taxon>
        <taxon>Rosales</taxon>
        <taxon>Rosaceae</taxon>
        <taxon>Amygdaloideae</taxon>
        <taxon>Amygdaleae</taxon>
        <taxon>Prunus</taxon>
    </lineage>
</organism>
<evidence type="ECO:0000313" key="2">
    <source>
        <dbReference type="EMBL" id="CAB4297905.1"/>
    </source>
</evidence>
<accession>A0A6J5WCT9</accession>
<name>A0A6J5WCT9_PRUAR</name>
<evidence type="ECO:0000313" key="1">
    <source>
        <dbReference type="EMBL" id="CAB4267417.1"/>
    </source>
</evidence>
<dbReference type="EMBL" id="CAEKDK010000001">
    <property type="protein sequence ID" value="CAB4267417.1"/>
    <property type="molecule type" value="Genomic_DNA"/>
</dbReference>
<gene>
    <name evidence="1" type="ORF">CURHAP_LOCUS10084</name>
    <name evidence="2" type="ORF">ORAREDHAP_LOCUS9950</name>
</gene>
<keyword evidence="4" id="KW-1185">Reference proteome</keyword>
<dbReference type="Proteomes" id="UP000507222">
    <property type="component" value="Unassembled WGS sequence"/>
</dbReference>
<dbReference type="EMBL" id="CAEKKB010000001">
    <property type="protein sequence ID" value="CAB4297905.1"/>
    <property type="molecule type" value="Genomic_DNA"/>
</dbReference>
<protein>
    <submittedName>
        <fullName evidence="2">Uncharacterized protein</fullName>
    </submittedName>
</protein>
<proteinExistence type="predicted"/>
<evidence type="ECO:0000313" key="3">
    <source>
        <dbReference type="Proteomes" id="UP000507222"/>
    </source>
</evidence>
<evidence type="ECO:0000313" key="4">
    <source>
        <dbReference type="Proteomes" id="UP000507245"/>
    </source>
</evidence>